<dbReference type="KEGG" id="pda:103704187"/>
<dbReference type="OrthoDB" id="416253at2759"/>
<dbReference type="GeneID" id="103704187"/>
<dbReference type="GO" id="GO:0016491">
    <property type="term" value="F:oxidoreductase activity"/>
    <property type="evidence" value="ECO:0007669"/>
    <property type="project" value="InterPro"/>
</dbReference>
<dbReference type="RefSeq" id="XP_038980006.1">
    <property type="nucleotide sequence ID" value="XM_039124078.1"/>
</dbReference>
<evidence type="ECO:0000313" key="3">
    <source>
        <dbReference type="Proteomes" id="UP000228380"/>
    </source>
</evidence>
<evidence type="ECO:0000313" key="4">
    <source>
        <dbReference type="RefSeq" id="XP_038980006.1"/>
    </source>
</evidence>
<gene>
    <name evidence="4" type="primary">LOC103704187</name>
</gene>
<dbReference type="InterPro" id="IPR036812">
    <property type="entry name" value="NAD(P)_OxRdtase_dom_sf"/>
</dbReference>
<sequence>MAEREREHGRGFQLLCPQGHKPTSGLGRGNLLATKKLEDLLAIARVPPADNQMECHPAGWQQARLRKLCESKNVHLSAYSPLGGSNVLTNPVGTTVAEKLGKTTPAQVALRWGLQMGQSVLPKSTRESRIKENFDIFDWSIPEELFAKFSDIEQASTHFVFEVPCN</sequence>
<organism evidence="3 4">
    <name type="scientific">Phoenix dactylifera</name>
    <name type="common">Date palm</name>
    <dbReference type="NCBI Taxonomy" id="42345"/>
    <lineage>
        <taxon>Eukaryota</taxon>
        <taxon>Viridiplantae</taxon>
        <taxon>Streptophyta</taxon>
        <taxon>Embryophyta</taxon>
        <taxon>Tracheophyta</taxon>
        <taxon>Spermatophyta</taxon>
        <taxon>Magnoliopsida</taxon>
        <taxon>Liliopsida</taxon>
        <taxon>Arecaceae</taxon>
        <taxon>Coryphoideae</taxon>
        <taxon>Phoeniceae</taxon>
        <taxon>Phoenix</taxon>
    </lineage>
</organism>
<dbReference type="Proteomes" id="UP000228380">
    <property type="component" value="Chromosome 3"/>
</dbReference>
<protein>
    <submittedName>
        <fullName evidence="4">NADPH-dependent aldo-keto reductase, chloroplastic-like</fullName>
    </submittedName>
</protein>
<evidence type="ECO:0000259" key="2">
    <source>
        <dbReference type="Pfam" id="PF00248"/>
    </source>
</evidence>
<dbReference type="Pfam" id="PF00248">
    <property type="entry name" value="Aldo_ket_red"/>
    <property type="match status" value="1"/>
</dbReference>
<dbReference type="InterPro" id="IPR020471">
    <property type="entry name" value="AKR"/>
</dbReference>
<proteinExistence type="predicted"/>
<keyword evidence="3" id="KW-1185">Reference proteome</keyword>
<reference evidence="3" key="1">
    <citation type="journal article" date="2019" name="Nat. Commun.">
        <title>Genome-wide association mapping of date palm fruit traits.</title>
        <authorList>
            <person name="Hazzouri K.M."/>
            <person name="Gros-Balthazard M."/>
            <person name="Flowers J.M."/>
            <person name="Copetti D."/>
            <person name="Lemansour A."/>
            <person name="Lebrun M."/>
            <person name="Masmoudi K."/>
            <person name="Ferrand S."/>
            <person name="Dhar M.I."/>
            <person name="Fresquez Z.A."/>
            <person name="Rosas U."/>
            <person name="Zhang J."/>
            <person name="Talag J."/>
            <person name="Lee S."/>
            <person name="Kudrna D."/>
            <person name="Powell R.F."/>
            <person name="Leitch I.J."/>
            <person name="Krueger R.R."/>
            <person name="Wing R.A."/>
            <person name="Amiri K.M.A."/>
            <person name="Purugganan M.D."/>
        </authorList>
    </citation>
    <scope>NUCLEOTIDE SEQUENCE [LARGE SCALE GENOMIC DNA]</scope>
    <source>
        <strain evidence="3">cv. Khalas</strain>
    </source>
</reference>
<dbReference type="SUPFAM" id="SSF51430">
    <property type="entry name" value="NAD(P)-linked oxidoreductase"/>
    <property type="match status" value="1"/>
</dbReference>
<evidence type="ECO:0000256" key="1">
    <source>
        <dbReference type="SAM" id="MobiDB-lite"/>
    </source>
</evidence>
<dbReference type="PANTHER" id="PTHR11732">
    <property type="entry name" value="ALDO/KETO REDUCTASE"/>
    <property type="match status" value="1"/>
</dbReference>
<accession>A0A8B9A0A3</accession>
<name>A0A8B9A0A3_PHODC</name>
<dbReference type="InterPro" id="IPR023210">
    <property type="entry name" value="NADP_OxRdtase_dom"/>
</dbReference>
<feature type="compositionally biased region" description="Basic and acidic residues" evidence="1">
    <location>
        <begin position="1"/>
        <end position="10"/>
    </location>
</feature>
<reference evidence="4" key="2">
    <citation type="submission" date="2025-08" db="UniProtKB">
        <authorList>
            <consortium name="RefSeq"/>
        </authorList>
    </citation>
    <scope>IDENTIFICATION</scope>
    <source>
        <tissue evidence="4">Young leaves</tissue>
    </source>
</reference>
<dbReference type="Gene3D" id="3.20.20.100">
    <property type="entry name" value="NADP-dependent oxidoreductase domain"/>
    <property type="match status" value="1"/>
</dbReference>
<feature type="region of interest" description="Disordered" evidence="1">
    <location>
        <begin position="1"/>
        <end position="27"/>
    </location>
</feature>
<feature type="domain" description="NADP-dependent oxidoreductase" evidence="2">
    <location>
        <begin position="36"/>
        <end position="152"/>
    </location>
</feature>
<dbReference type="AlphaFoldDB" id="A0A8B9A0A3"/>